<evidence type="ECO:0000313" key="19">
    <source>
        <dbReference type="EMBL" id="MBZ3889968.1"/>
    </source>
</evidence>
<dbReference type="PROSITE" id="PS00446">
    <property type="entry name" value="RNA_POL_D_30KD"/>
    <property type="match status" value="1"/>
</dbReference>
<dbReference type="Gene3D" id="1.10.357.10">
    <property type="entry name" value="Tetracycline Repressor, domain 2"/>
    <property type="match status" value="1"/>
</dbReference>
<keyword evidence="10 16" id="KW-0496">Mitochondrion</keyword>
<evidence type="ECO:0000256" key="15">
    <source>
        <dbReference type="ARBA" id="ARBA00062895"/>
    </source>
</evidence>
<comment type="subcellular location">
    <subcellularLocation>
        <location evidence="2 16">Mitochondrion</location>
    </subcellularLocation>
    <subcellularLocation>
        <location evidence="1">Nucleus</location>
    </subcellularLocation>
</comment>
<dbReference type="NCBIfam" id="NF001988">
    <property type="entry name" value="PRK00783.1"/>
    <property type="match status" value="1"/>
</dbReference>
<keyword evidence="20" id="KW-1185">Reference proteome</keyword>
<evidence type="ECO:0000256" key="16">
    <source>
        <dbReference type="RuleBase" id="RU366063"/>
    </source>
</evidence>
<dbReference type="CDD" id="cd07031">
    <property type="entry name" value="RNAP_II_RPB3"/>
    <property type="match status" value="1"/>
</dbReference>
<keyword evidence="9 16" id="KW-0446">Lipid-binding</keyword>
<evidence type="ECO:0000313" key="20">
    <source>
        <dbReference type="Proteomes" id="UP001166674"/>
    </source>
</evidence>
<keyword evidence="7 16" id="KW-0831">Ubiquinone biosynthesis</keyword>
<feature type="compositionally biased region" description="Low complexity" evidence="17">
    <location>
        <begin position="53"/>
        <end position="67"/>
    </location>
</feature>
<dbReference type="GO" id="GO:0003677">
    <property type="term" value="F:DNA binding"/>
    <property type="evidence" value="ECO:0007669"/>
    <property type="project" value="InterPro"/>
</dbReference>
<dbReference type="Pfam" id="PF01000">
    <property type="entry name" value="RNA_pol_A_bac"/>
    <property type="match status" value="1"/>
</dbReference>
<comment type="similarity">
    <text evidence="4 16">Belongs to the COQ9 family.</text>
</comment>
<evidence type="ECO:0000256" key="5">
    <source>
        <dbReference type="ARBA" id="ARBA00022478"/>
    </source>
</evidence>
<evidence type="ECO:0000256" key="6">
    <source>
        <dbReference type="ARBA" id="ARBA00022553"/>
    </source>
</evidence>
<proteinExistence type="inferred from homology"/>
<dbReference type="Pfam" id="PF01193">
    <property type="entry name" value="RNA_pol_L"/>
    <property type="match status" value="1"/>
</dbReference>
<dbReference type="EMBL" id="JAATJV010435636">
    <property type="protein sequence ID" value="MBZ3889968.1"/>
    <property type="molecule type" value="Genomic_DNA"/>
</dbReference>
<dbReference type="NCBIfam" id="TIGR02396">
    <property type="entry name" value="diverge_rpsU"/>
    <property type="match status" value="1"/>
</dbReference>
<dbReference type="InterPro" id="IPR001514">
    <property type="entry name" value="DNA-dir_RNA_pol_30-40kDasu_CS"/>
</dbReference>
<dbReference type="Gene3D" id="2.170.120.12">
    <property type="entry name" value="DNA-directed RNA polymerase, insert domain"/>
    <property type="match status" value="1"/>
</dbReference>
<feature type="domain" description="DNA-directed RNA polymerase RpoA/D/Rpb3-type" evidence="18">
    <location>
        <begin position="320"/>
        <end position="564"/>
    </location>
</feature>
<keyword evidence="5 19" id="KW-0240">DNA-directed RNA polymerase</keyword>
<dbReference type="GO" id="GO:0005743">
    <property type="term" value="C:mitochondrial inner membrane"/>
    <property type="evidence" value="ECO:0007669"/>
    <property type="project" value="TreeGrafter"/>
</dbReference>
<dbReference type="PANTHER" id="PTHR21427:SF19">
    <property type="entry name" value="UBIQUINONE BIOSYNTHESIS PROTEIN COQ9, MITOCHONDRIAL"/>
    <property type="match status" value="1"/>
</dbReference>
<evidence type="ECO:0000256" key="9">
    <source>
        <dbReference type="ARBA" id="ARBA00023121"/>
    </source>
</evidence>
<feature type="compositionally biased region" description="Acidic residues" evidence="17">
    <location>
        <begin position="87"/>
        <end position="98"/>
    </location>
</feature>
<evidence type="ECO:0000256" key="4">
    <source>
        <dbReference type="ARBA" id="ARBA00010766"/>
    </source>
</evidence>
<comment type="subunit">
    <text evidence="15">Homodimer. Heterodimer; two heterodimers of COQ7:COQ9 come together on the same side of the lipid pseudo-bilayer and form a curved tetramer with a hydrophobic surface suitable for membrane interaction. These two tetramers assemble into a soluble octamer with a pseudo-bilayer of lipids captured within. Interacts with COQ7; this interaction allows ubiquinone (CoQ) isoprene intermediates presentation to COQ7 and facilitates the COQ7-mediated hydroxylase step.</text>
</comment>
<dbReference type="GO" id="GO:0003899">
    <property type="term" value="F:DNA-directed RNA polymerase activity"/>
    <property type="evidence" value="ECO:0007669"/>
    <property type="project" value="InterPro"/>
</dbReference>
<evidence type="ECO:0000256" key="10">
    <source>
        <dbReference type="ARBA" id="ARBA00023128"/>
    </source>
</evidence>
<evidence type="ECO:0000256" key="12">
    <source>
        <dbReference type="ARBA" id="ARBA00023242"/>
    </source>
</evidence>
<dbReference type="GO" id="GO:0000428">
    <property type="term" value="C:DNA-directed RNA polymerase complex"/>
    <property type="evidence" value="ECO:0007669"/>
    <property type="project" value="UniProtKB-KW"/>
</dbReference>
<comment type="function">
    <text evidence="16">Membrane-associated protein that warps the membrane surface to access and bind aromatic isoprenes with high specificity, including ubiquinone (CoQ) isoprene intermediates and presents them directly to Coq7, therefore facilitating the Coq7-mediated hydroxylase step. Participates in the biosynthesis of coenzyme Q, also named ubiquinone, an essential lipid-soluble electron transporter for aerobic cellular respiration.</text>
</comment>
<name>A0AA41NGH7_SCICA</name>
<keyword evidence="8" id="KW-0809">Transit peptide</keyword>
<dbReference type="HAMAP" id="MF_00320">
    <property type="entry name" value="RNApol_arch_Rpo3"/>
    <property type="match status" value="1"/>
</dbReference>
<gene>
    <name evidence="19" type="ORF">SUZIE_205610</name>
</gene>
<dbReference type="FunFam" id="1.10.357.10:FF:000004">
    <property type="entry name" value="Ubiquinone biosynthesis protein COQ9, mitochondrial"/>
    <property type="match status" value="1"/>
</dbReference>
<reference evidence="19" key="1">
    <citation type="submission" date="2020-03" db="EMBL/GenBank/DDBJ databases">
        <title>Studies in the Genomics of Life Span.</title>
        <authorList>
            <person name="Glass D."/>
        </authorList>
    </citation>
    <scope>NUCLEOTIDE SEQUENCE</scope>
    <source>
        <strain evidence="19">SUZIE</strain>
        <tissue evidence="19">Muscle</tissue>
    </source>
</reference>
<evidence type="ECO:0000256" key="1">
    <source>
        <dbReference type="ARBA" id="ARBA00004123"/>
    </source>
</evidence>
<dbReference type="FunFam" id="2.170.120.12:FF:000002">
    <property type="entry name" value="DNA-directed RNA polymerase II subunit RPB3"/>
    <property type="match status" value="1"/>
</dbReference>
<evidence type="ECO:0000256" key="17">
    <source>
        <dbReference type="SAM" id="MobiDB-lite"/>
    </source>
</evidence>
<evidence type="ECO:0000256" key="13">
    <source>
        <dbReference type="ARBA" id="ARBA00025804"/>
    </source>
</evidence>
<organism evidence="19 20">
    <name type="scientific">Sciurus carolinensis</name>
    <name type="common">Eastern gray squirrel</name>
    <dbReference type="NCBI Taxonomy" id="30640"/>
    <lineage>
        <taxon>Eukaryota</taxon>
        <taxon>Metazoa</taxon>
        <taxon>Chordata</taxon>
        <taxon>Craniata</taxon>
        <taxon>Vertebrata</taxon>
        <taxon>Euteleostomi</taxon>
        <taxon>Mammalia</taxon>
        <taxon>Eutheria</taxon>
        <taxon>Euarchontoglires</taxon>
        <taxon>Glires</taxon>
        <taxon>Rodentia</taxon>
        <taxon>Sciuromorpha</taxon>
        <taxon>Sciuridae</taxon>
        <taxon>Sciurinae</taxon>
        <taxon>Sciurini</taxon>
        <taxon>Sciurus</taxon>
    </lineage>
</organism>
<evidence type="ECO:0000256" key="14">
    <source>
        <dbReference type="ARBA" id="ARBA00060222"/>
    </source>
</evidence>
<dbReference type="Pfam" id="PF08511">
    <property type="entry name" value="COQ9"/>
    <property type="match status" value="1"/>
</dbReference>
<accession>A0AA41NGH7</accession>
<dbReference type="SUPFAM" id="SSF56553">
    <property type="entry name" value="Insert subdomain of RNA polymerase alpha subunit"/>
    <property type="match status" value="1"/>
</dbReference>
<dbReference type="Proteomes" id="UP001166674">
    <property type="component" value="Unassembled WGS sequence"/>
</dbReference>
<dbReference type="FunFam" id="3.30.1360.10:FF:000024">
    <property type="entry name" value="DNA-directed RNA polymerase II subunit RPB3"/>
    <property type="match status" value="1"/>
</dbReference>
<dbReference type="Gene3D" id="3.30.1360.10">
    <property type="entry name" value="RNA polymerase, RBP11-like subunit"/>
    <property type="match status" value="1"/>
</dbReference>
<dbReference type="SUPFAM" id="SSF55257">
    <property type="entry name" value="RBP11-like subunits of RNA polymerase"/>
    <property type="match status" value="1"/>
</dbReference>
<dbReference type="InterPro" id="IPR048674">
    <property type="entry name" value="COQ9_HTH"/>
</dbReference>
<dbReference type="AlphaFoldDB" id="A0AA41NGH7"/>
<dbReference type="InterPro" id="IPR036643">
    <property type="entry name" value="RNApol_insert_sf"/>
</dbReference>
<dbReference type="InterPro" id="IPR012762">
    <property type="entry name" value="Ubiq_biosynth_COQ9"/>
</dbReference>
<keyword evidence="6" id="KW-0597">Phosphoprotein</keyword>
<dbReference type="InterPro" id="IPR013718">
    <property type="entry name" value="COQ9_C"/>
</dbReference>
<dbReference type="PANTHER" id="PTHR21427">
    <property type="entry name" value="UBIQUINONE BIOSYNTHESIS PROTEIN COQ9, MITOCHONDRIAL"/>
    <property type="match status" value="1"/>
</dbReference>
<evidence type="ECO:0000256" key="2">
    <source>
        <dbReference type="ARBA" id="ARBA00004173"/>
    </source>
</evidence>
<dbReference type="Pfam" id="PF21392">
    <property type="entry name" value="COQ9_N"/>
    <property type="match status" value="1"/>
</dbReference>
<comment type="function">
    <text evidence="14">Core component of RNA polymerase II (Pol II), a DNA-dependent RNA polymerase which synthesizes mRNA precursors and many functional non-coding RNAs using the four ribonucleoside triphosphates as substrates.</text>
</comment>
<protein>
    <recommendedName>
        <fullName evidence="16">Ubiquinone biosynthesis protein</fullName>
    </recommendedName>
</protein>
<dbReference type="InterPro" id="IPR036603">
    <property type="entry name" value="RBP11-like"/>
</dbReference>
<sequence>MAAAAAASGVLGKAGWRFLQLRCLPVSHCRALLVPRAFHASAVGFRTSEEQKQQPPHSFSQQQSEPPGAQKPDVESPRIPPRYTEQSGEEEEDYESEEQLQHRILTAALDFVPAHGWTAEAIAEGAQSLGLSSAAASMFGNDGSELILHFVTQCNARLSHELEEQQKLVQLGQAEKRKTDQFLRDAVETRLRMLIPYIEHWPRALSILLLPHNIPPSLSLLTSMVDDMWHYAGDQSTDFNWYTRRAVLAGIYNTTELVMMQDSSPDFEDTWRFLENRINDAMNMGHTAKQVKSTGEALVQGLMGAAVTPTVRITELTDENVKFIIENTDLAVANSIRRVFIAEVPIIAIDWVQIDANSSVLHDEFIAHRLGLIPLTSDDIVDKLQYSRDCTCEEFCPECSVEFTLDVRCNEDQTRHVTSRDLISNSPRVIPVTSRNRDNDPNDYVEQDDILIVKLRKGQELRLRAYAKKGFGKEHAKWNPTAGVAFEYDPDNALRHTVYPKPEEWPKSEYSELDEDESQAPYDPNGKPERFYYNVESCGSLRPETIVLSALSGLKKKLSDLQTQLSHEIQSDVLTIN</sequence>
<dbReference type="InterPro" id="IPR011263">
    <property type="entry name" value="DNA-dir_RNA_pol_RpoA/D/Rpb3"/>
</dbReference>
<evidence type="ECO:0000256" key="7">
    <source>
        <dbReference type="ARBA" id="ARBA00022688"/>
    </source>
</evidence>
<dbReference type="GO" id="GO:0008289">
    <property type="term" value="F:lipid binding"/>
    <property type="evidence" value="ECO:0007669"/>
    <property type="project" value="UniProtKB-UniRule"/>
</dbReference>
<comment type="caution">
    <text evidence="19">The sequence shown here is derived from an EMBL/GenBank/DDBJ whole genome shotgun (WGS) entry which is preliminary data.</text>
</comment>
<dbReference type="SMART" id="SM00662">
    <property type="entry name" value="RPOLD"/>
    <property type="match status" value="1"/>
</dbReference>
<evidence type="ECO:0000256" key="11">
    <source>
        <dbReference type="ARBA" id="ARBA00023163"/>
    </source>
</evidence>
<dbReference type="GO" id="GO:0006744">
    <property type="term" value="P:ubiquinone biosynthetic process"/>
    <property type="evidence" value="ECO:0007669"/>
    <property type="project" value="UniProtKB-UniRule"/>
</dbReference>
<evidence type="ECO:0000256" key="8">
    <source>
        <dbReference type="ARBA" id="ARBA00022946"/>
    </source>
</evidence>
<keyword evidence="12" id="KW-0539">Nucleus</keyword>
<comment type="similarity">
    <text evidence="13">Belongs to the archaeal Rpo3/eukaryotic RPB3 RNA polymerase subunit family.</text>
</comment>
<dbReference type="GO" id="GO:0005654">
    <property type="term" value="C:nucleoplasm"/>
    <property type="evidence" value="ECO:0007669"/>
    <property type="project" value="UniProtKB-ARBA"/>
</dbReference>
<comment type="pathway">
    <text evidence="3 16">Cofactor biosynthesis; ubiquinone biosynthesis.</text>
</comment>
<dbReference type="GO" id="GO:0046983">
    <property type="term" value="F:protein dimerization activity"/>
    <property type="evidence" value="ECO:0007669"/>
    <property type="project" value="InterPro"/>
</dbReference>
<dbReference type="GO" id="GO:0006351">
    <property type="term" value="P:DNA-templated transcription"/>
    <property type="evidence" value="ECO:0007669"/>
    <property type="project" value="InterPro"/>
</dbReference>
<evidence type="ECO:0000256" key="3">
    <source>
        <dbReference type="ARBA" id="ARBA00004749"/>
    </source>
</evidence>
<evidence type="ECO:0000259" key="18">
    <source>
        <dbReference type="SMART" id="SM00662"/>
    </source>
</evidence>
<dbReference type="InterPro" id="IPR011262">
    <property type="entry name" value="DNA-dir_RNA_pol_insert"/>
</dbReference>
<feature type="region of interest" description="Disordered" evidence="17">
    <location>
        <begin position="505"/>
        <end position="528"/>
    </location>
</feature>
<dbReference type="InterPro" id="IPR022842">
    <property type="entry name" value="RNAP_Rpo3/Rpb3/RPAC1"/>
</dbReference>
<feature type="region of interest" description="Disordered" evidence="17">
    <location>
        <begin position="47"/>
        <end position="99"/>
    </location>
</feature>
<keyword evidence="11" id="KW-0804">Transcription</keyword>